<gene>
    <name evidence="1" type="ORF">AW09_004355</name>
</gene>
<accession>A0A080LR06</accession>
<organism evidence="1 2">
    <name type="scientific">Candidatus Accumulibacter phosphatis</name>
    <dbReference type="NCBI Taxonomy" id="327160"/>
    <lineage>
        <taxon>Bacteria</taxon>
        <taxon>Pseudomonadati</taxon>
        <taxon>Pseudomonadota</taxon>
        <taxon>Betaproteobacteria</taxon>
        <taxon>Candidatus Accumulibacter</taxon>
    </lineage>
</organism>
<dbReference type="AlphaFoldDB" id="A0A080LR06"/>
<comment type="caution">
    <text evidence="1">The sequence shown here is derived from an EMBL/GenBank/DDBJ whole genome shotgun (WGS) entry which is preliminary data.</text>
</comment>
<sequence length="72" mass="7437">MRLEMDVAAIARSPFDGGADLRVVQQDHALAAGDLDRTAVPLVGAGGDAAGIEREALAEIDLHMAGRDIAGR</sequence>
<name>A0A080LR06_9PROT</name>
<protein>
    <submittedName>
        <fullName evidence="1">Uncharacterized protein</fullName>
    </submittedName>
</protein>
<evidence type="ECO:0000313" key="2">
    <source>
        <dbReference type="Proteomes" id="UP000020077"/>
    </source>
</evidence>
<reference evidence="1 2" key="1">
    <citation type="submission" date="2014-02" db="EMBL/GenBank/DDBJ databases">
        <title>Expanding our view of genomic diversity in Candidatus Accumulibacter clades.</title>
        <authorList>
            <person name="Skennerton C.T."/>
            <person name="Barr J.J."/>
            <person name="Slater F.R."/>
            <person name="Bond P.L."/>
            <person name="Tyson G.W."/>
        </authorList>
    </citation>
    <scope>NUCLEOTIDE SEQUENCE [LARGE SCALE GENOMIC DNA]</scope>
    <source>
        <strain evidence="2">BA-91</strain>
    </source>
</reference>
<dbReference type="Proteomes" id="UP000020077">
    <property type="component" value="Unassembled WGS sequence"/>
</dbReference>
<proteinExistence type="predicted"/>
<evidence type="ECO:0000313" key="1">
    <source>
        <dbReference type="EMBL" id="KFB70552.1"/>
    </source>
</evidence>
<dbReference type="EMBL" id="JDVG02000684">
    <property type="protein sequence ID" value="KFB70552.1"/>
    <property type="molecule type" value="Genomic_DNA"/>
</dbReference>